<dbReference type="Pfam" id="PF12697">
    <property type="entry name" value="Abhydrolase_6"/>
    <property type="match status" value="1"/>
</dbReference>
<dbReference type="PANTHER" id="PTHR43689">
    <property type="entry name" value="HYDROLASE"/>
    <property type="match status" value="1"/>
</dbReference>
<organism evidence="2 3">
    <name type="scientific">Haloechinothrix salitolerans</name>
    <dbReference type="NCBI Taxonomy" id="926830"/>
    <lineage>
        <taxon>Bacteria</taxon>
        <taxon>Bacillati</taxon>
        <taxon>Actinomycetota</taxon>
        <taxon>Actinomycetes</taxon>
        <taxon>Pseudonocardiales</taxon>
        <taxon>Pseudonocardiaceae</taxon>
        <taxon>Haloechinothrix</taxon>
    </lineage>
</organism>
<evidence type="ECO:0000313" key="3">
    <source>
        <dbReference type="Proteomes" id="UP001596337"/>
    </source>
</evidence>
<reference evidence="3" key="1">
    <citation type="journal article" date="2019" name="Int. J. Syst. Evol. Microbiol.">
        <title>The Global Catalogue of Microorganisms (GCM) 10K type strain sequencing project: providing services to taxonomists for standard genome sequencing and annotation.</title>
        <authorList>
            <consortium name="The Broad Institute Genomics Platform"/>
            <consortium name="The Broad Institute Genome Sequencing Center for Infectious Disease"/>
            <person name="Wu L."/>
            <person name="Ma J."/>
        </authorList>
    </citation>
    <scope>NUCLEOTIDE SEQUENCE [LARGE SCALE GENOMIC DNA]</scope>
    <source>
        <strain evidence="3">KCTC 32255</strain>
    </source>
</reference>
<sequence>MNSENYAAFLPCATWSQPRSTWWDWRGRRVHIARSDNASADVRMIGIHGAGGYSGALWPLAALISGDDVELAFPDLPLYGGTIEPDPARVRYETWLELLCDLVAAEHRHDDRPLVLFGASMGGMLAYEVAARTRLADAVVATCLLDPSDADARAAAARFRVAGRYGPTVLRPLDRVVGQVRVPIKWLVNMRRMSANHALSRLCATDPKGGGTRVPIGLLASYLTFQHTRPETFDAAPVTLVHPAADQWTPPELSIRFLERIAGPTSLVLLEGCGHFPIEEPGVTQLATALRAVRDGLLDAR</sequence>
<dbReference type="InterPro" id="IPR000073">
    <property type="entry name" value="AB_hydrolase_1"/>
</dbReference>
<feature type="domain" description="AB hydrolase-1" evidence="1">
    <location>
        <begin position="47"/>
        <end position="281"/>
    </location>
</feature>
<dbReference type="GO" id="GO:0016787">
    <property type="term" value="F:hydrolase activity"/>
    <property type="evidence" value="ECO:0007669"/>
    <property type="project" value="UniProtKB-KW"/>
</dbReference>
<dbReference type="PANTHER" id="PTHR43689:SF8">
    <property type="entry name" value="ALPHA_BETA-HYDROLASES SUPERFAMILY PROTEIN"/>
    <property type="match status" value="1"/>
</dbReference>
<protein>
    <submittedName>
        <fullName evidence="2">Alpha/beta hydrolase</fullName>
    </submittedName>
</protein>
<comment type="caution">
    <text evidence="2">The sequence shown here is derived from an EMBL/GenBank/DDBJ whole genome shotgun (WGS) entry which is preliminary data.</text>
</comment>
<accession>A0ABW2C0Y8</accession>
<gene>
    <name evidence="2" type="ORF">ACFQGD_14060</name>
</gene>
<evidence type="ECO:0000259" key="1">
    <source>
        <dbReference type="Pfam" id="PF12697"/>
    </source>
</evidence>
<dbReference type="EMBL" id="JBHSXX010000001">
    <property type="protein sequence ID" value="MFC6868265.1"/>
    <property type="molecule type" value="Genomic_DNA"/>
</dbReference>
<proteinExistence type="predicted"/>
<dbReference type="Gene3D" id="3.40.50.1820">
    <property type="entry name" value="alpha/beta hydrolase"/>
    <property type="match status" value="1"/>
</dbReference>
<keyword evidence="3" id="KW-1185">Reference proteome</keyword>
<dbReference type="Proteomes" id="UP001596337">
    <property type="component" value="Unassembled WGS sequence"/>
</dbReference>
<evidence type="ECO:0000313" key="2">
    <source>
        <dbReference type="EMBL" id="MFC6868265.1"/>
    </source>
</evidence>
<dbReference type="InterPro" id="IPR029058">
    <property type="entry name" value="AB_hydrolase_fold"/>
</dbReference>
<dbReference type="RefSeq" id="WP_390183614.1">
    <property type="nucleotide sequence ID" value="NZ_BAABLA010000028.1"/>
</dbReference>
<name>A0ABW2C0Y8_9PSEU</name>
<dbReference type="SUPFAM" id="SSF53474">
    <property type="entry name" value="alpha/beta-Hydrolases"/>
    <property type="match status" value="1"/>
</dbReference>
<keyword evidence="2" id="KW-0378">Hydrolase</keyword>